<dbReference type="SUPFAM" id="SSF48452">
    <property type="entry name" value="TPR-like"/>
    <property type="match status" value="1"/>
</dbReference>
<organism evidence="2">
    <name type="scientific">bioreactor metagenome</name>
    <dbReference type="NCBI Taxonomy" id="1076179"/>
    <lineage>
        <taxon>unclassified sequences</taxon>
        <taxon>metagenomes</taxon>
        <taxon>ecological metagenomes</taxon>
    </lineage>
</organism>
<dbReference type="EMBL" id="VSSQ01000168">
    <property type="protein sequence ID" value="MPL82862.1"/>
    <property type="molecule type" value="Genomic_DNA"/>
</dbReference>
<evidence type="ECO:0000313" key="2">
    <source>
        <dbReference type="EMBL" id="MPL82862.1"/>
    </source>
</evidence>
<name>A0A644UVN5_9ZZZZ</name>
<dbReference type="Gene3D" id="1.25.40.10">
    <property type="entry name" value="Tetratricopeptide repeat domain"/>
    <property type="match status" value="1"/>
</dbReference>
<feature type="domain" description="Surface lipoprotein assembly modifier C-terminal" evidence="1">
    <location>
        <begin position="360"/>
        <end position="466"/>
    </location>
</feature>
<proteinExistence type="predicted"/>
<dbReference type="InterPro" id="IPR007655">
    <property type="entry name" value="Slam_C"/>
</dbReference>
<evidence type="ECO:0000259" key="1">
    <source>
        <dbReference type="Pfam" id="PF04575"/>
    </source>
</evidence>
<accession>A0A644UVN5</accession>
<comment type="caution">
    <text evidence="2">The sequence shown here is derived from an EMBL/GenBank/DDBJ whole genome shotgun (WGS) entry which is preliminary data.</text>
</comment>
<dbReference type="InterPro" id="IPR011990">
    <property type="entry name" value="TPR-like_helical_dom_sf"/>
</dbReference>
<dbReference type="AlphaFoldDB" id="A0A644UVN5"/>
<dbReference type="Pfam" id="PF04575">
    <property type="entry name" value="SlipAM"/>
    <property type="match status" value="1"/>
</dbReference>
<sequence>MRPVRSTTARGLVALCLLGALALGGAGPALAGTAATGGAGIEVAPEGLYEIARAALVHGRPAVAREAALALLARNPRDLRAELLLSQAERDLGNFAAARAAAKRVWAGAGDGAQRYAAALARAQAEASDGRRTIAQYWLRRAVQEAPNDAARRRAIQDFRYVRARNPLSFRLDFGVAPSSNVNGGSSSDTLWLYGIPFTLPGSAQALSGLEYRLSANLEYTVSESPAQRTVLGVNIGGRSYQLSSSSERKAPGVKGSDFAFFATEAYLTQRRRAAGGGEWDGRLTAGHNVYSGAPLSDYLRVEGGRSWAIAPGRQLRLGTSFERQWRRDDDRNSATLSGLDTQLTQRFRFGELMVGAEIEQVQSPSSQVDHDRAALSLGYQLAKPVAGVSLGLSAGLDWRDYAHSPYATDGRRDTELSLGVQGVLSQAGYMGFAPELGLRYVHTNSNVSLYESDEIGVTLRLRSAF</sequence>
<gene>
    <name evidence="2" type="ORF">SDC9_28811</name>
</gene>
<protein>
    <recommendedName>
        <fullName evidence="1">Surface lipoprotein assembly modifier C-terminal domain-containing protein</fullName>
    </recommendedName>
</protein>
<reference evidence="2" key="1">
    <citation type="submission" date="2019-08" db="EMBL/GenBank/DDBJ databases">
        <authorList>
            <person name="Kucharzyk K."/>
            <person name="Murdoch R.W."/>
            <person name="Higgins S."/>
            <person name="Loffler F."/>
        </authorList>
    </citation>
    <scope>NUCLEOTIDE SEQUENCE</scope>
</reference>